<organism evidence="1 2">
    <name type="scientific">Catharanthus roseus</name>
    <name type="common">Madagascar periwinkle</name>
    <name type="synonym">Vinca rosea</name>
    <dbReference type="NCBI Taxonomy" id="4058"/>
    <lineage>
        <taxon>Eukaryota</taxon>
        <taxon>Viridiplantae</taxon>
        <taxon>Streptophyta</taxon>
        <taxon>Embryophyta</taxon>
        <taxon>Tracheophyta</taxon>
        <taxon>Spermatophyta</taxon>
        <taxon>Magnoliopsida</taxon>
        <taxon>eudicotyledons</taxon>
        <taxon>Gunneridae</taxon>
        <taxon>Pentapetalae</taxon>
        <taxon>asterids</taxon>
        <taxon>lamiids</taxon>
        <taxon>Gentianales</taxon>
        <taxon>Apocynaceae</taxon>
        <taxon>Rauvolfioideae</taxon>
        <taxon>Vinceae</taxon>
        <taxon>Catharanthinae</taxon>
        <taxon>Catharanthus</taxon>
    </lineage>
</organism>
<comment type="caution">
    <text evidence="1">The sequence shown here is derived from an EMBL/GenBank/DDBJ whole genome shotgun (WGS) entry which is preliminary data.</text>
</comment>
<sequence length="498" mass="54739">MANICSSPPLESSGNGSPVSFGPYLYVDLKGSRIMGDFGEQTSGVWCFAGSTEKCTGTYTSTTIFSVFVQLQFASPLRIRPVALVPTPAKQGPRSTSTPGGKPGPTQPQEPYISAPLLAPQKPAVKVYGRRKPQLASPNVWLRRPNLRVQPTGEEGSTSGFPSPAKYVGPMPIEVMSKVRSLVGTCPTDCILLIVDSTSNQARSGPSSPQPVNLSKDRAKRIKITQNPCISRYLQLLSSGRSPERTTIAHYRAILEADRASPSSIHRKYSRDPTLSGSRLGYIDLALHEFGISMDFNRKPFRTVGFRLVLKLVFGNDAIKPSLPEPNWPVGILTSQHDSYMLGMFGKFLTWISTGPGKMRLLMRSFNTKLTQHSSEASGKIRWLQPKHDHFKINVVARDSQGIIIAVMAKNLPRCSSGLHLARKCNLCLVEIETDSQHVVLKVLSTNENRPAIGDFIWAIRDSLEPMVADCLAIMVSHLLALKIWMQGALSSEWLDQE</sequence>
<evidence type="ECO:0000313" key="1">
    <source>
        <dbReference type="EMBL" id="KAI5657405.1"/>
    </source>
</evidence>
<reference evidence="2" key="1">
    <citation type="journal article" date="2023" name="Nat. Plants">
        <title>Single-cell RNA sequencing provides a high-resolution roadmap for understanding the multicellular compartmentation of specialized metabolism.</title>
        <authorList>
            <person name="Sun S."/>
            <person name="Shen X."/>
            <person name="Li Y."/>
            <person name="Li Y."/>
            <person name="Wang S."/>
            <person name="Li R."/>
            <person name="Zhang H."/>
            <person name="Shen G."/>
            <person name="Guo B."/>
            <person name="Wei J."/>
            <person name="Xu J."/>
            <person name="St-Pierre B."/>
            <person name="Chen S."/>
            <person name="Sun C."/>
        </authorList>
    </citation>
    <scope>NUCLEOTIDE SEQUENCE [LARGE SCALE GENOMIC DNA]</scope>
</reference>
<dbReference type="Proteomes" id="UP001060085">
    <property type="component" value="Linkage Group LG06"/>
</dbReference>
<keyword evidence="2" id="KW-1185">Reference proteome</keyword>
<accession>A0ACC0AAI4</accession>
<proteinExistence type="predicted"/>
<gene>
    <name evidence="1" type="ORF">M9H77_26198</name>
</gene>
<dbReference type="EMBL" id="CM044706">
    <property type="protein sequence ID" value="KAI5657405.1"/>
    <property type="molecule type" value="Genomic_DNA"/>
</dbReference>
<name>A0ACC0AAI4_CATRO</name>
<protein>
    <submittedName>
        <fullName evidence="1">Uncharacterized protein</fullName>
    </submittedName>
</protein>
<evidence type="ECO:0000313" key="2">
    <source>
        <dbReference type="Proteomes" id="UP001060085"/>
    </source>
</evidence>